<dbReference type="AlphaFoldDB" id="A0A4R5CK20"/>
<dbReference type="OrthoDB" id="9794725at2"/>
<dbReference type="GO" id="GO:0016787">
    <property type="term" value="F:hydrolase activity"/>
    <property type="evidence" value="ECO:0007669"/>
    <property type="project" value="UniProtKB-KW"/>
</dbReference>
<evidence type="ECO:0000259" key="2">
    <source>
        <dbReference type="Pfam" id="PF20434"/>
    </source>
</evidence>
<protein>
    <submittedName>
        <fullName evidence="3">Alpha/beta hydrolase</fullName>
    </submittedName>
</protein>
<dbReference type="RefSeq" id="WP_132002844.1">
    <property type="nucleotide sequence ID" value="NZ_SMFK01000002.1"/>
</dbReference>
<dbReference type="EMBL" id="SMFK01000002">
    <property type="protein sequence ID" value="TDD98703.1"/>
    <property type="molecule type" value="Genomic_DNA"/>
</dbReference>
<dbReference type="InterPro" id="IPR050300">
    <property type="entry name" value="GDXG_lipolytic_enzyme"/>
</dbReference>
<keyword evidence="1 3" id="KW-0378">Hydrolase</keyword>
<dbReference type="Proteomes" id="UP000295479">
    <property type="component" value="Unassembled WGS sequence"/>
</dbReference>
<dbReference type="SUPFAM" id="SSF53474">
    <property type="entry name" value="alpha/beta-Hydrolases"/>
    <property type="match status" value="1"/>
</dbReference>
<dbReference type="Gene3D" id="3.40.50.1820">
    <property type="entry name" value="alpha/beta hydrolase"/>
    <property type="match status" value="1"/>
</dbReference>
<sequence>MKRVIVFKFMIIFTLLISKNLSAQDFIPLWPNGSMPNSKGMTLEHIEERERITQVSVPKMLTFFPPKEEQNGSSVLIMPSGGYQKLTYNLGGIQLAKWFNTHGIAAFVLIYRLPNSPDLIIRENGPIQDAQRAIKLIRFNAEKWNLDKNKIGVFGSSAGGHLASTIGTHPADVSKINDAVDAYSFTPNFMILVSPVISLGDYTHEGSLENFLGKNPSSEKIQEFSNQFHVTANTPPTILIHAQNDPVVNPMNSILFYEAMMKSGVKGSLTIFPEGKHNIGIYNESQLTDEWKNICVKWLKEVQIIK</sequence>
<reference evidence="3 4" key="1">
    <citation type="submission" date="2019-03" db="EMBL/GenBank/DDBJ databases">
        <title>Flavobacterium AR-3-4 sp. nov. isolated from arctic soil.</title>
        <authorList>
            <person name="Chaudhary D.K."/>
        </authorList>
    </citation>
    <scope>NUCLEOTIDE SEQUENCE [LARGE SCALE GENOMIC DNA]</scope>
    <source>
        <strain evidence="3 4">AR-3-4</strain>
    </source>
</reference>
<evidence type="ECO:0000313" key="3">
    <source>
        <dbReference type="EMBL" id="TDD98703.1"/>
    </source>
</evidence>
<gene>
    <name evidence="3" type="ORF">E0F76_06130</name>
</gene>
<proteinExistence type="predicted"/>
<keyword evidence="4" id="KW-1185">Reference proteome</keyword>
<name>A0A4R5CK20_9FLAO</name>
<evidence type="ECO:0000256" key="1">
    <source>
        <dbReference type="ARBA" id="ARBA00022801"/>
    </source>
</evidence>
<dbReference type="PANTHER" id="PTHR48081:SF6">
    <property type="entry name" value="PEPTIDASE S9 PROLYL OLIGOPEPTIDASE CATALYTIC DOMAIN-CONTAINING PROTEIN"/>
    <property type="match status" value="1"/>
</dbReference>
<dbReference type="Pfam" id="PF20434">
    <property type="entry name" value="BD-FAE"/>
    <property type="match status" value="1"/>
</dbReference>
<dbReference type="InterPro" id="IPR049492">
    <property type="entry name" value="BD-FAE-like_dom"/>
</dbReference>
<organism evidence="3 4">
    <name type="scientific">Flavobacterium cellulosilyticum</name>
    <dbReference type="NCBI Taxonomy" id="2541731"/>
    <lineage>
        <taxon>Bacteria</taxon>
        <taxon>Pseudomonadati</taxon>
        <taxon>Bacteroidota</taxon>
        <taxon>Flavobacteriia</taxon>
        <taxon>Flavobacteriales</taxon>
        <taxon>Flavobacteriaceae</taxon>
        <taxon>Flavobacterium</taxon>
    </lineage>
</organism>
<dbReference type="PANTHER" id="PTHR48081">
    <property type="entry name" value="AB HYDROLASE SUPERFAMILY PROTEIN C4A8.06C"/>
    <property type="match status" value="1"/>
</dbReference>
<evidence type="ECO:0000313" key="4">
    <source>
        <dbReference type="Proteomes" id="UP000295479"/>
    </source>
</evidence>
<feature type="domain" description="BD-FAE-like" evidence="2">
    <location>
        <begin position="95"/>
        <end position="259"/>
    </location>
</feature>
<accession>A0A4R5CK20</accession>
<comment type="caution">
    <text evidence="3">The sequence shown here is derived from an EMBL/GenBank/DDBJ whole genome shotgun (WGS) entry which is preliminary data.</text>
</comment>
<dbReference type="InterPro" id="IPR029058">
    <property type="entry name" value="AB_hydrolase_fold"/>
</dbReference>